<dbReference type="InterPro" id="IPR038090">
    <property type="entry name" value="Cdt1_C_WH_dom_sf"/>
</dbReference>
<evidence type="ECO:0000256" key="3">
    <source>
        <dbReference type="SAM" id="MobiDB-lite"/>
    </source>
</evidence>
<dbReference type="SUPFAM" id="SSF46785">
    <property type="entry name" value="Winged helix' DNA-binding domain"/>
    <property type="match status" value="1"/>
</dbReference>
<dbReference type="GO" id="GO:0003677">
    <property type="term" value="F:DNA binding"/>
    <property type="evidence" value="ECO:0007669"/>
    <property type="project" value="InterPro"/>
</dbReference>
<feature type="domain" description="CDT1 Geminin-binding" evidence="4">
    <location>
        <begin position="120"/>
        <end position="252"/>
    </location>
</feature>
<dbReference type="GO" id="GO:0000076">
    <property type="term" value="P:DNA replication checkpoint signaling"/>
    <property type="evidence" value="ECO:0007669"/>
    <property type="project" value="TreeGrafter"/>
</dbReference>
<evidence type="ECO:0000259" key="4">
    <source>
        <dbReference type="SMART" id="SM01075"/>
    </source>
</evidence>
<protein>
    <recommendedName>
        <fullName evidence="4">CDT1 Geminin-binding domain-containing protein</fullName>
    </recommendedName>
</protein>
<name>A0A9D5H8J9_9LILI</name>
<dbReference type="CDD" id="cd08674">
    <property type="entry name" value="Cdt1_m"/>
    <property type="match status" value="1"/>
</dbReference>
<dbReference type="GO" id="GO:0070182">
    <property type="term" value="F:DNA polymerase binding"/>
    <property type="evidence" value="ECO:0007669"/>
    <property type="project" value="TreeGrafter"/>
</dbReference>
<dbReference type="InterPro" id="IPR045173">
    <property type="entry name" value="Cdt1"/>
</dbReference>
<comment type="caution">
    <text evidence="5">The sequence shown here is derived from an EMBL/GenBank/DDBJ whole genome shotgun (WGS) entry which is preliminary data.</text>
</comment>
<dbReference type="GO" id="GO:0000278">
    <property type="term" value="P:mitotic cell cycle"/>
    <property type="evidence" value="ECO:0007669"/>
    <property type="project" value="TreeGrafter"/>
</dbReference>
<dbReference type="Pfam" id="PF08839">
    <property type="entry name" value="CDT1"/>
    <property type="match status" value="1"/>
</dbReference>
<keyword evidence="2" id="KW-0131">Cell cycle</keyword>
<dbReference type="SMART" id="SM01075">
    <property type="entry name" value="CDT1"/>
    <property type="match status" value="1"/>
</dbReference>
<comment type="similarity">
    <text evidence="1">Belongs to the Cdt1 family.</text>
</comment>
<dbReference type="Gene3D" id="1.10.10.1420">
    <property type="entry name" value="DNA replication factor Cdt1, C-terminal WH domain"/>
    <property type="match status" value="1"/>
</dbReference>
<dbReference type="InterPro" id="IPR014939">
    <property type="entry name" value="CDT1_Gemini-bd-like"/>
</dbReference>
<dbReference type="Proteomes" id="UP001085076">
    <property type="component" value="Miscellaneous, Linkage group lg07"/>
</dbReference>
<keyword evidence="6" id="KW-1185">Reference proteome</keyword>
<evidence type="ECO:0000313" key="5">
    <source>
        <dbReference type="EMBL" id="KAJ0967306.1"/>
    </source>
</evidence>
<proteinExistence type="inferred from homology"/>
<sequence>MASRRLSKPTAEKTSSSSPSPMKSLPSTAAAAPSPAKVGISEQIETPEKPVELPRRVRNQRVAFSVNEVKRVVQGIQGRDKELVDRKGIRGSDDDLLSLEEQLLGDRNRKTSKPKPPVKLPEKYEMLAEFFNCMDSSIRLLRLKGSTPTLSNICPSIQRLTERRFTYGHLAQLKYVLPEAILIKKVLVHDEVRCCMKPELQVSLQLDAIEENTKQNGESGYSLLRKVFRERLVDFSKAHPEEDDIPESELPHPFNRTNPILLPKSTSASMNMVCSSLPANTINQQQLTVSSHMPQSFQSRFSRKTPISVTEKTPLTCINEQPLHDNPLISVSPSPVKCPSNPTMGKQSGFGSPISLPSSNIHGKHEGAISKLCYQNEVNDSEETPVKLVSTPVRLMTSTPEILAPKRYCSTSMVDSPPIKKRATRTKLFQTPMKGVKTEDEETKALSPSTDNDVISFLPEALLHSIREKEKKTLMEKETGAASAKRRKKMKSSLPDIFNFIHLLFQSENRATMTKQELIYKIIIYHRKIVDRSEIEEQLKLLQEIVPDWISEKIASSGDYLICVNKICIPEEIRQRLAEAE</sequence>
<evidence type="ECO:0000256" key="1">
    <source>
        <dbReference type="ARBA" id="ARBA00008356"/>
    </source>
</evidence>
<evidence type="ECO:0000256" key="2">
    <source>
        <dbReference type="ARBA" id="ARBA00023306"/>
    </source>
</evidence>
<dbReference type="AlphaFoldDB" id="A0A9D5H8J9"/>
<feature type="compositionally biased region" description="Low complexity" evidence="3">
    <location>
        <begin position="8"/>
        <end position="36"/>
    </location>
</feature>
<dbReference type="PANTHER" id="PTHR28637:SF1">
    <property type="entry name" value="DNA REPLICATION FACTOR CDT1"/>
    <property type="match status" value="1"/>
</dbReference>
<dbReference type="OrthoDB" id="341730at2759"/>
<dbReference type="FunFam" id="1.10.10.1420:FF:000003">
    <property type="entry name" value="CDT1-like protein a chloroplastic"/>
    <property type="match status" value="1"/>
</dbReference>
<dbReference type="Pfam" id="PF16679">
    <property type="entry name" value="CDT1_C"/>
    <property type="match status" value="1"/>
</dbReference>
<dbReference type="EMBL" id="JAGGNH010000007">
    <property type="protein sequence ID" value="KAJ0967306.1"/>
    <property type="molecule type" value="Genomic_DNA"/>
</dbReference>
<reference evidence="5" key="2">
    <citation type="journal article" date="2022" name="Hortic Res">
        <title>The genome of Dioscorea zingiberensis sheds light on the biosynthesis, origin and evolution of the medicinally important diosgenin saponins.</title>
        <authorList>
            <person name="Li Y."/>
            <person name="Tan C."/>
            <person name="Li Z."/>
            <person name="Guo J."/>
            <person name="Li S."/>
            <person name="Chen X."/>
            <person name="Wang C."/>
            <person name="Dai X."/>
            <person name="Yang H."/>
            <person name="Song W."/>
            <person name="Hou L."/>
            <person name="Xu J."/>
            <person name="Tong Z."/>
            <person name="Xu A."/>
            <person name="Yuan X."/>
            <person name="Wang W."/>
            <person name="Yang Q."/>
            <person name="Chen L."/>
            <person name="Sun Z."/>
            <person name="Wang K."/>
            <person name="Pan B."/>
            <person name="Chen J."/>
            <person name="Bao Y."/>
            <person name="Liu F."/>
            <person name="Qi X."/>
            <person name="Gang D.R."/>
            <person name="Wen J."/>
            <person name="Li J."/>
        </authorList>
    </citation>
    <scope>NUCLEOTIDE SEQUENCE</scope>
    <source>
        <strain evidence="5">Dzin_1.0</strain>
    </source>
</reference>
<organism evidence="5 6">
    <name type="scientific">Dioscorea zingiberensis</name>
    <dbReference type="NCBI Taxonomy" id="325984"/>
    <lineage>
        <taxon>Eukaryota</taxon>
        <taxon>Viridiplantae</taxon>
        <taxon>Streptophyta</taxon>
        <taxon>Embryophyta</taxon>
        <taxon>Tracheophyta</taxon>
        <taxon>Spermatophyta</taxon>
        <taxon>Magnoliopsida</taxon>
        <taxon>Liliopsida</taxon>
        <taxon>Dioscoreales</taxon>
        <taxon>Dioscoreaceae</taxon>
        <taxon>Dioscorea</taxon>
    </lineage>
</organism>
<dbReference type="InterPro" id="IPR036390">
    <property type="entry name" value="WH_DNA-bd_sf"/>
</dbReference>
<reference evidence="5" key="1">
    <citation type="submission" date="2021-03" db="EMBL/GenBank/DDBJ databases">
        <authorList>
            <person name="Li Z."/>
            <person name="Yang C."/>
        </authorList>
    </citation>
    <scope>NUCLEOTIDE SEQUENCE</scope>
    <source>
        <strain evidence="5">Dzin_1.0</strain>
        <tissue evidence="5">Leaf</tissue>
    </source>
</reference>
<dbReference type="GO" id="GO:0071163">
    <property type="term" value="P:DNA replication preinitiation complex assembly"/>
    <property type="evidence" value="ECO:0007669"/>
    <property type="project" value="InterPro"/>
</dbReference>
<accession>A0A9D5H8J9</accession>
<dbReference type="GO" id="GO:0030174">
    <property type="term" value="P:regulation of DNA-templated DNA replication initiation"/>
    <property type="evidence" value="ECO:0007669"/>
    <property type="project" value="InterPro"/>
</dbReference>
<evidence type="ECO:0000313" key="6">
    <source>
        <dbReference type="Proteomes" id="UP001085076"/>
    </source>
</evidence>
<dbReference type="GO" id="GO:0005634">
    <property type="term" value="C:nucleus"/>
    <property type="evidence" value="ECO:0007669"/>
    <property type="project" value="TreeGrafter"/>
</dbReference>
<dbReference type="CDD" id="cd08767">
    <property type="entry name" value="Cdt1_c"/>
    <property type="match status" value="1"/>
</dbReference>
<dbReference type="PANTHER" id="PTHR28637">
    <property type="entry name" value="DNA REPLICATION FACTOR CDT1"/>
    <property type="match status" value="1"/>
</dbReference>
<dbReference type="InterPro" id="IPR032054">
    <property type="entry name" value="Cdt1_C"/>
</dbReference>
<gene>
    <name evidence="5" type="ORF">J5N97_024223</name>
</gene>
<feature type="region of interest" description="Disordered" evidence="3">
    <location>
        <begin position="1"/>
        <end position="53"/>
    </location>
</feature>